<evidence type="ECO:0000259" key="1">
    <source>
        <dbReference type="Pfam" id="PF23808"/>
    </source>
</evidence>
<organism evidence="2 3">
    <name type="scientific">Aeromonas caviae</name>
    <name type="common">Aeromonas punctata</name>
    <dbReference type="NCBI Taxonomy" id="648"/>
    <lineage>
        <taxon>Bacteria</taxon>
        <taxon>Pseudomonadati</taxon>
        <taxon>Pseudomonadota</taxon>
        <taxon>Gammaproteobacteria</taxon>
        <taxon>Aeromonadales</taxon>
        <taxon>Aeromonadaceae</taxon>
        <taxon>Aeromonas</taxon>
    </lineage>
</organism>
<dbReference type="EMBL" id="BPNI01000004">
    <property type="protein sequence ID" value="GJA39628.1"/>
    <property type="molecule type" value="Genomic_DNA"/>
</dbReference>
<name>A0AAV4YI83_AERCA</name>
<dbReference type="Proteomes" id="UP000886939">
    <property type="component" value="Unassembled WGS sequence"/>
</dbReference>
<comment type="caution">
    <text evidence="2">The sequence shown here is derived from an EMBL/GenBank/DDBJ whole genome shotgun (WGS) entry which is preliminary data.</text>
</comment>
<reference evidence="2" key="1">
    <citation type="submission" date="2021-07" db="EMBL/GenBank/DDBJ databases">
        <title>Draft genome sequence of carbapenem-resistant Aeromonas spp. in Japan.</title>
        <authorList>
            <person name="Maehana S."/>
            <person name="Suzuki M."/>
            <person name="Kitasato H."/>
        </authorList>
    </citation>
    <scope>NUCLEOTIDE SEQUENCE</scope>
    <source>
        <strain evidence="2">KAM343</strain>
    </source>
</reference>
<evidence type="ECO:0000313" key="3">
    <source>
        <dbReference type="Proteomes" id="UP000886939"/>
    </source>
</evidence>
<evidence type="ECO:0000313" key="2">
    <source>
        <dbReference type="EMBL" id="GJA39628.1"/>
    </source>
</evidence>
<feature type="domain" description="DUF7181" evidence="1">
    <location>
        <begin position="12"/>
        <end position="62"/>
    </location>
</feature>
<dbReference type="Pfam" id="PF23808">
    <property type="entry name" value="DUF7181"/>
    <property type="match status" value="1"/>
</dbReference>
<accession>A0AAV4YI83</accession>
<dbReference type="InterPro" id="IPR055605">
    <property type="entry name" value="DUF7181"/>
</dbReference>
<proteinExistence type="predicted"/>
<dbReference type="AlphaFoldDB" id="A0AAV4YI83"/>
<gene>
    <name evidence="2" type="ORF">KAM343_04240</name>
</gene>
<dbReference type="RefSeq" id="WP_190284436.1">
    <property type="nucleotide sequence ID" value="NZ_BPNI01000004.1"/>
</dbReference>
<protein>
    <recommendedName>
        <fullName evidence="1">DUF7181 domain-containing protein</fullName>
    </recommendedName>
</protein>
<sequence length="63" mass="7216">MSEQEILELAEQLARKVVEAHDSMFCQCCSNPIYNTWGAQVDVSLINDTRLLADRFLSARKEQ</sequence>